<proteinExistence type="predicted"/>
<sequence length="93" mass="10081">MEDEKISKTLLRKQINSPGMSSLNRSKFIPKVTSSVGGVCVVEDEPSRNRTFTFIAVSCATVSHASQREKDSCVTTGDVSEKVRFRASALGGE</sequence>
<comment type="caution">
    <text evidence="1">The sequence shown here is derived from an EMBL/GenBank/DDBJ whole genome shotgun (WGS) entry which is preliminary data.</text>
</comment>
<protein>
    <submittedName>
        <fullName evidence="1">Uncharacterized protein</fullName>
    </submittedName>
</protein>
<keyword evidence="2" id="KW-1185">Reference proteome</keyword>
<dbReference type="EMBL" id="BPLQ01010127">
    <property type="protein sequence ID" value="GIY48525.1"/>
    <property type="molecule type" value="Genomic_DNA"/>
</dbReference>
<dbReference type="Proteomes" id="UP001054837">
    <property type="component" value="Unassembled WGS sequence"/>
</dbReference>
<name>A0AAV4TPV6_9ARAC</name>
<evidence type="ECO:0000313" key="2">
    <source>
        <dbReference type="Proteomes" id="UP001054837"/>
    </source>
</evidence>
<dbReference type="AlphaFoldDB" id="A0AAV4TPV6"/>
<evidence type="ECO:0000313" key="1">
    <source>
        <dbReference type="EMBL" id="GIY48525.1"/>
    </source>
</evidence>
<accession>A0AAV4TPV6</accession>
<reference evidence="1 2" key="1">
    <citation type="submission" date="2021-06" db="EMBL/GenBank/DDBJ databases">
        <title>Caerostris darwini draft genome.</title>
        <authorList>
            <person name="Kono N."/>
            <person name="Arakawa K."/>
        </authorList>
    </citation>
    <scope>NUCLEOTIDE SEQUENCE [LARGE SCALE GENOMIC DNA]</scope>
</reference>
<gene>
    <name evidence="1" type="ORF">CDAR_118741</name>
</gene>
<organism evidence="1 2">
    <name type="scientific">Caerostris darwini</name>
    <dbReference type="NCBI Taxonomy" id="1538125"/>
    <lineage>
        <taxon>Eukaryota</taxon>
        <taxon>Metazoa</taxon>
        <taxon>Ecdysozoa</taxon>
        <taxon>Arthropoda</taxon>
        <taxon>Chelicerata</taxon>
        <taxon>Arachnida</taxon>
        <taxon>Araneae</taxon>
        <taxon>Araneomorphae</taxon>
        <taxon>Entelegynae</taxon>
        <taxon>Araneoidea</taxon>
        <taxon>Araneidae</taxon>
        <taxon>Caerostris</taxon>
    </lineage>
</organism>